<organism evidence="1 2">
    <name type="scientific">Pikeienuella piscinae</name>
    <dbReference type="NCBI Taxonomy" id="2748098"/>
    <lineage>
        <taxon>Bacteria</taxon>
        <taxon>Pseudomonadati</taxon>
        <taxon>Pseudomonadota</taxon>
        <taxon>Alphaproteobacteria</taxon>
        <taxon>Rhodobacterales</taxon>
        <taxon>Paracoccaceae</taxon>
        <taxon>Pikeienuella</taxon>
    </lineage>
</organism>
<dbReference type="KEGG" id="hdh:G5B40_06495"/>
<name>A0A7L5BUY6_9RHOB</name>
<dbReference type="SUPFAM" id="SSF53335">
    <property type="entry name" value="S-adenosyl-L-methionine-dependent methyltransferases"/>
    <property type="match status" value="1"/>
</dbReference>
<gene>
    <name evidence="1" type="ORF">G5B40_06495</name>
</gene>
<protein>
    <submittedName>
        <fullName evidence="1">SAM-dependent methyltransferase</fullName>
    </submittedName>
</protein>
<dbReference type="InterPro" id="IPR029063">
    <property type="entry name" value="SAM-dependent_MTases_sf"/>
</dbReference>
<reference evidence="1 2" key="1">
    <citation type="submission" date="2020-02" db="EMBL/GenBank/DDBJ databases">
        <title>complete genome sequence of Rhodobacteraceae bacterium.</title>
        <authorList>
            <person name="Park J."/>
            <person name="Kim Y.-S."/>
            <person name="Kim K.-H."/>
        </authorList>
    </citation>
    <scope>NUCLEOTIDE SEQUENCE [LARGE SCALE GENOMIC DNA]</scope>
    <source>
        <strain evidence="1 2">RR4-56</strain>
    </source>
</reference>
<sequence>MSGFSVDWLTLRAGADDRARAPALLERVKVWAGDGPLLIADLGGGCGATRRALGSHLPAARWRLLDNDSALLDQAPPGADLETVAVDLAARPEAAFFPPPDLVAASAFFDLVSAAWIDRFVALLAASRAPLYAALTYDGREDWRPAPRHEAAALEAFRGDMARDKGFGPALGPNAPRYLADALRRSGYTVHEAASDWRLTRARDAALIESLATGAATAARVRAALSPAALRDWRTDRTAATAVVIGHCDILAFPGSAS</sequence>
<dbReference type="GO" id="GO:0032259">
    <property type="term" value="P:methylation"/>
    <property type="evidence" value="ECO:0007669"/>
    <property type="project" value="UniProtKB-KW"/>
</dbReference>
<proteinExistence type="predicted"/>
<dbReference type="RefSeq" id="WP_165096523.1">
    <property type="nucleotide sequence ID" value="NZ_CP049056.1"/>
</dbReference>
<dbReference type="GO" id="GO:0008168">
    <property type="term" value="F:methyltransferase activity"/>
    <property type="evidence" value="ECO:0007669"/>
    <property type="project" value="UniProtKB-KW"/>
</dbReference>
<dbReference type="Proteomes" id="UP000503336">
    <property type="component" value="Chromosome"/>
</dbReference>
<keyword evidence="1" id="KW-0489">Methyltransferase</keyword>
<keyword evidence="1" id="KW-0808">Transferase</keyword>
<accession>A0A7L5BUY6</accession>
<dbReference type="AlphaFoldDB" id="A0A7L5BUY6"/>
<evidence type="ECO:0000313" key="2">
    <source>
        <dbReference type="Proteomes" id="UP000503336"/>
    </source>
</evidence>
<evidence type="ECO:0000313" key="1">
    <source>
        <dbReference type="EMBL" id="QIE55131.1"/>
    </source>
</evidence>
<dbReference type="EMBL" id="CP049056">
    <property type="protein sequence ID" value="QIE55131.1"/>
    <property type="molecule type" value="Genomic_DNA"/>
</dbReference>
<keyword evidence="2" id="KW-1185">Reference proteome</keyword>